<reference evidence="1 2" key="1">
    <citation type="submission" date="2016-03" db="EMBL/GenBank/DDBJ databases">
        <title>EvidentialGene: Evidence-directed Construction of Genes on Genomes.</title>
        <authorList>
            <person name="Gilbert D.G."/>
            <person name="Choi J.-H."/>
            <person name="Mockaitis K."/>
            <person name="Colbourne J."/>
            <person name="Pfrender M."/>
        </authorList>
    </citation>
    <scope>NUCLEOTIDE SEQUENCE [LARGE SCALE GENOMIC DNA]</scope>
    <source>
        <strain evidence="1 2">Xinb3</strain>
        <tissue evidence="1">Complete organism</tissue>
    </source>
</reference>
<proteinExistence type="predicted"/>
<dbReference type="Proteomes" id="UP000076858">
    <property type="component" value="Unassembled WGS sequence"/>
</dbReference>
<evidence type="ECO:0000313" key="1">
    <source>
        <dbReference type="EMBL" id="KZS20732.1"/>
    </source>
</evidence>
<name>A0A162RRV8_9CRUS</name>
<accession>A0A162RRV8</accession>
<organism evidence="1 2">
    <name type="scientific">Daphnia magna</name>
    <dbReference type="NCBI Taxonomy" id="35525"/>
    <lineage>
        <taxon>Eukaryota</taxon>
        <taxon>Metazoa</taxon>
        <taxon>Ecdysozoa</taxon>
        <taxon>Arthropoda</taxon>
        <taxon>Crustacea</taxon>
        <taxon>Branchiopoda</taxon>
        <taxon>Diplostraca</taxon>
        <taxon>Cladocera</taxon>
        <taxon>Anomopoda</taxon>
        <taxon>Daphniidae</taxon>
        <taxon>Daphnia</taxon>
    </lineage>
</organism>
<keyword evidence="2" id="KW-1185">Reference proteome</keyword>
<protein>
    <submittedName>
        <fullName evidence="1">Uncharacterized protein</fullName>
    </submittedName>
</protein>
<dbReference type="EMBL" id="LRGB01000115">
    <property type="protein sequence ID" value="KZS20732.1"/>
    <property type="molecule type" value="Genomic_DNA"/>
</dbReference>
<sequence length="52" mass="6232">MQISCSRAALLAIAQIRLYRRNSVSDEFKIQVKIAQTRRRREYEAKHEHFVN</sequence>
<gene>
    <name evidence="1" type="ORF">APZ42_012404</name>
</gene>
<evidence type="ECO:0000313" key="2">
    <source>
        <dbReference type="Proteomes" id="UP000076858"/>
    </source>
</evidence>
<dbReference type="AlphaFoldDB" id="A0A162RRV8"/>
<comment type="caution">
    <text evidence="1">The sequence shown here is derived from an EMBL/GenBank/DDBJ whole genome shotgun (WGS) entry which is preliminary data.</text>
</comment>